<sequence length="101" mass="11616">MLMSFLVSCFYGFVGSCGVILFSMLILRVASHFNMDDNFWINSIMDVSDVCSWIMFIIFSFFGIFSLLINTYKSIKKQYRNDNISIAQDVNVINEPVQKGD</sequence>
<keyword evidence="1" id="KW-0472">Membrane</keyword>
<gene>
    <name evidence="2" type="ORF">MmiHf6_00160</name>
</gene>
<accession>A0AA96ZT37</accession>
<dbReference type="Proteomes" id="UP001302978">
    <property type="component" value="Chromosome"/>
</dbReference>
<name>A0AA96ZT37_9EURY</name>
<keyword evidence="3" id="KW-1185">Reference proteome</keyword>
<reference evidence="2 3" key="1">
    <citation type="submission" date="2023-07" db="EMBL/GenBank/DDBJ databases">
        <title>Closed genoem sequence of Methanomicrococcus sp. Hf6.</title>
        <authorList>
            <person name="Poehlein A."/>
            <person name="Protasov E."/>
            <person name="Platt K."/>
            <person name="Reeh H."/>
            <person name="Daniel R."/>
            <person name="Brune A."/>
        </authorList>
    </citation>
    <scope>NUCLEOTIDE SEQUENCE [LARGE SCALE GENOMIC DNA]</scope>
    <source>
        <strain evidence="2 3">Hf6</strain>
    </source>
</reference>
<evidence type="ECO:0000256" key="1">
    <source>
        <dbReference type="SAM" id="Phobius"/>
    </source>
</evidence>
<proteinExistence type="predicted"/>
<dbReference type="EMBL" id="CP131059">
    <property type="protein sequence ID" value="WNY22731.1"/>
    <property type="molecule type" value="Genomic_DNA"/>
</dbReference>
<evidence type="ECO:0000313" key="2">
    <source>
        <dbReference type="EMBL" id="WNY22731.1"/>
    </source>
</evidence>
<dbReference type="KEGG" id="mehf:MmiHf6_00160"/>
<keyword evidence="1" id="KW-0812">Transmembrane</keyword>
<feature type="transmembrane region" description="Helical" evidence="1">
    <location>
        <begin position="50"/>
        <end position="70"/>
    </location>
</feature>
<dbReference type="AlphaFoldDB" id="A0AA96ZT37"/>
<feature type="transmembrane region" description="Helical" evidence="1">
    <location>
        <begin position="5"/>
        <end position="30"/>
    </location>
</feature>
<protein>
    <submittedName>
        <fullName evidence="2">Uncharacterized protein</fullName>
    </submittedName>
</protein>
<evidence type="ECO:0000313" key="3">
    <source>
        <dbReference type="Proteomes" id="UP001302978"/>
    </source>
</evidence>
<keyword evidence="1" id="KW-1133">Transmembrane helix</keyword>
<organism evidence="2 3">
    <name type="scientific">Methanimicrococcus hongohii</name>
    <dbReference type="NCBI Taxonomy" id="3028295"/>
    <lineage>
        <taxon>Archaea</taxon>
        <taxon>Methanobacteriati</taxon>
        <taxon>Methanobacteriota</taxon>
        <taxon>Stenosarchaea group</taxon>
        <taxon>Methanomicrobia</taxon>
        <taxon>Methanosarcinales</taxon>
        <taxon>Methanosarcinaceae</taxon>
        <taxon>Methanimicrococcus</taxon>
    </lineage>
</organism>